<evidence type="ECO:0000313" key="2">
    <source>
        <dbReference type="EMBL" id="QDQ15477.1"/>
    </source>
</evidence>
<dbReference type="AlphaFoldDB" id="A0A516RII7"/>
<keyword evidence="1" id="KW-0812">Transmembrane</keyword>
<keyword evidence="1" id="KW-0472">Membrane</keyword>
<keyword evidence="1" id="KW-1133">Transmembrane helix</keyword>
<proteinExistence type="predicted"/>
<feature type="transmembrane region" description="Helical" evidence="1">
    <location>
        <begin position="143"/>
        <end position="164"/>
    </location>
</feature>
<sequence length="192" mass="20641">MRSRVLWWRWRRGPLRRRSDVVEAWTVLVVGVVLFLGVPAAGAAAGLAVHADAERAARTAAATRHRVTATLTADAPPPVPAVGTVPLYDVPARWREPDGARRTGNARVIAGSRRGEHAAVWLDERGRVAGAPPGAEDVALRTASAVLAAAAATALAALLARHAVGRVLDRRRLAAWEREWRRTGPEWSGWTA</sequence>
<evidence type="ECO:0008006" key="4">
    <source>
        <dbReference type="Google" id="ProtNLM"/>
    </source>
</evidence>
<dbReference type="Proteomes" id="UP000316806">
    <property type="component" value="Chromosome"/>
</dbReference>
<dbReference type="PANTHER" id="PTHR42305:SF1">
    <property type="entry name" value="MEMBRANE PROTEIN RV1733C-RELATED"/>
    <property type="match status" value="1"/>
</dbReference>
<evidence type="ECO:0000313" key="3">
    <source>
        <dbReference type="Proteomes" id="UP000316806"/>
    </source>
</evidence>
<gene>
    <name evidence="2" type="ORF">FH965_37015</name>
</gene>
<protein>
    <recommendedName>
        <fullName evidence="4">Proline rich protein membrane protein</fullName>
    </recommendedName>
</protein>
<dbReference type="PANTHER" id="PTHR42305">
    <property type="entry name" value="MEMBRANE PROTEIN RV1733C-RELATED"/>
    <property type="match status" value="1"/>
</dbReference>
<organism evidence="2 3">
    <name type="scientific">Streptomyces spectabilis</name>
    <dbReference type="NCBI Taxonomy" id="68270"/>
    <lineage>
        <taxon>Bacteria</taxon>
        <taxon>Bacillati</taxon>
        <taxon>Actinomycetota</taxon>
        <taxon>Actinomycetes</taxon>
        <taxon>Kitasatosporales</taxon>
        <taxon>Streptomycetaceae</taxon>
        <taxon>Streptomyces</taxon>
    </lineage>
</organism>
<dbReference type="InterPro" id="IPR039708">
    <property type="entry name" value="MT1774/Rv1733c-like"/>
</dbReference>
<dbReference type="EMBL" id="CP040916">
    <property type="protein sequence ID" value="QDQ15477.1"/>
    <property type="molecule type" value="Genomic_DNA"/>
</dbReference>
<name>A0A516RII7_STRST</name>
<dbReference type="RefSeq" id="WP_144322681.1">
    <property type="nucleotide sequence ID" value="NZ_CP040916.1"/>
</dbReference>
<evidence type="ECO:0000256" key="1">
    <source>
        <dbReference type="SAM" id="Phobius"/>
    </source>
</evidence>
<feature type="transmembrane region" description="Helical" evidence="1">
    <location>
        <begin position="21"/>
        <end position="49"/>
    </location>
</feature>
<accession>A0A516RII7</accession>
<reference evidence="2 3" key="1">
    <citation type="journal article" date="2019" name="J. Ind. Microbiol. Biotechnol.">
        <title>The complete genomic sequence of Streptomyces spectabilis NRRL-2792 and identification of secondary metabolite biosynthetic gene clusters.</title>
        <authorList>
            <person name="Sinha A."/>
            <person name="Phillips-Salemka S."/>
            <person name="Niraula T.A."/>
            <person name="Short K.A."/>
            <person name="Niraula N.P."/>
        </authorList>
    </citation>
    <scope>NUCLEOTIDE SEQUENCE [LARGE SCALE GENOMIC DNA]</scope>
    <source>
        <strain evidence="2 3">NRRL 2792</strain>
    </source>
</reference>